<dbReference type="AlphaFoldDB" id="A0A5C4T6X1"/>
<dbReference type="PROSITE" id="PS51186">
    <property type="entry name" value="GNAT"/>
    <property type="match status" value="1"/>
</dbReference>
<dbReference type="InterPro" id="IPR000182">
    <property type="entry name" value="GNAT_dom"/>
</dbReference>
<gene>
    <name evidence="4" type="ORF">FE784_18140</name>
</gene>
<dbReference type="EMBL" id="VDCQ01000025">
    <property type="protein sequence ID" value="TNJ64771.1"/>
    <property type="molecule type" value="Genomic_DNA"/>
</dbReference>
<feature type="domain" description="N-acetyltransferase" evidence="3">
    <location>
        <begin position="25"/>
        <end position="179"/>
    </location>
</feature>
<dbReference type="InterPro" id="IPR016181">
    <property type="entry name" value="Acyl_CoA_acyltransferase"/>
</dbReference>
<protein>
    <submittedName>
        <fullName evidence="4">GNAT family N-acetyltransferase</fullName>
    </submittedName>
</protein>
<dbReference type="PANTHER" id="PTHR43420">
    <property type="entry name" value="ACETYLTRANSFERASE"/>
    <property type="match status" value="1"/>
</dbReference>
<comment type="caution">
    <text evidence="4">The sequence shown here is derived from an EMBL/GenBank/DDBJ whole genome shotgun (WGS) entry which is preliminary data.</text>
</comment>
<name>A0A5C4T6X1_9BACL</name>
<evidence type="ECO:0000259" key="3">
    <source>
        <dbReference type="PROSITE" id="PS51186"/>
    </source>
</evidence>
<dbReference type="Gene3D" id="3.40.630.30">
    <property type="match status" value="1"/>
</dbReference>
<evidence type="ECO:0000313" key="5">
    <source>
        <dbReference type="Proteomes" id="UP000307943"/>
    </source>
</evidence>
<sequence length="318" mass="35274">MANMDRDLKGRRAAGGGDGLRGTEIRLRSLSECSIADITALWNKGFEQYVNDMSRTEFQMAVRMGKLHIHPEMSVAAYAGDTPAGFVMIGWRDFGGRKLAWNGGTGVAVAFRGCGLSKLLLAEAIRRAKTSGAERLSLEARTDNDRAVAAYRSQGFVVADRLLDLRRTGGFSEMPFRREKEGGYSSVRGTPELAGGLPFYNGRLSSWTTEWFSLDGGRSLIVYDSKGTAAGYSLYQEELDSANRLSSIRLCHCEADPGRGDGRDVIRYMLAEIMKPCVVRLSRKAHYVRASNRELMEALREAGFEQTQEEYLMELTFS</sequence>
<keyword evidence="1 4" id="KW-0808">Transferase</keyword>
<accession>A0A5C4T6X1</accession>
<dbReference type="OrthoDB" id="4228396at2"/>
<dbReference type="Pfam" id="PF00583">
    <property type="entry name" value="Acetyltransf_1"/>
    <property type="match status" value="1"/>
</dbReference>
<evidence type="ECO:0000313" key="4">
    <source>
        <dbReference type="EMBL" id="TNJ64771.1"/>
    </source>
</evidence>
<reference evidence="4 5" key="1">
    <citation type="submission" date="2019-05" db="EMBL/GenBank/DDBJ databases">
        <title>We sequenced the genome of Paenibacillus hemerocallicola KCTC 33185 for further insight into its adaptation and study the phylogeny of Paenibacillus.</title>
        <authorList>
            <person name="Narsing Rao M.P."/>
        </authorList>
    </citation>
    <scope>NUCLEOTIDE SEQUENCE [LARGE SCALE GENOMIC DNA]</scope>
    <source>
        <strain evidence="4 5">KCTC 33185</strain>
    </source>
</reference>
<evidence type="ECO:0000256" key="1">
    <source>
        <dbReference type="ARBA" id="ARBA00022679"/>
    </source>
</evidence>
<dbReference type="GO" id="GO:0016747">
    <property type="term" value="F:acyltransferase activity, transferring groups other than amino-acyl groups"/>
    <property type="evidence" value="ECO:0007669"/>
    <property type="project" value="InterPro"/>
</dbReference>
<dbReference type="InterPro" id="IPR050680">
    <property type="entry name" value="YpeA/RimI_acetyltransf"/>
</dbReference>
<keyword evidence="2" id="KW-0012">Acyltransferase</keyword>
<dbReference type="Proteomes" id="UP000307943">
    <property type="component" value="Unassembled WGS sequence"/>
</dbReference>
<proteinExistence type="predicted"/>
<keyword evidence="5" id="KW-1185">Reference proteome</keyword>
<evidence type="ECO:0000256" key="2">
    <source>
        <dbReference type="ARBA" id="ARBA00023315"/>
    </source>
</evidence>
<dbReference type="SUPFAM" id="SSF55729">
    <property type="entry name" value="Acyl-CoA N-acyltransferases (Nat)"/>
    <property type="match status" value="1"/>
</dbReference>
<organism evidence="4 5">
    <name type="scientific">Paenibacillus hemerocallicola</name>
    <dbReference type="NCBI Taxonomy" id="1172614"/>
    <lineage>
        <taxon>Bacteria</taxon>
        <taxon>Bacillati</taxon>
        <taxon>Bacillota</taxon>
        <taxon>Bacilli</taxon>
        <taxon>Bacillales</taxon>
        <taxon>Paenibacillaceae</taxon>
        <taxon>Paenibacillus</taxon>
    </lineage>
</organism>